<evidence type="ECO:0000313" key="3">
    <source>
        <dbReference type="Proteomes" id="UP001209854"/>
    </source>
</evidence>
<gene>
    <name evidence="2" type="ORF">NX722_14995</name>
</gene>
<sequence length="164" mass="18421">MNYKQYGGVLLVLIFIVVLVALPGLLKQPFLRSSEDKSREYYHSNCRVSAGCLLDFEEGSVNLVIKPYTMPVLQPLQVDALVDGAKPVSVSLEFVGRDMPMGLMPYHLSLQQGSADQHPAGQWHFEGSAMITFCPADRNMVWLAKVVVEFDQLTRIMVFELENK</sequence>
<keyword evidence="1" id="KW-0812">Transmembrane</keyword>
<organism evidence="2 3">
    <name type="scientific">Endozoicomonas gorgoniicola</name>
    <dbReference type="NCBI Taxonomy" id="1234144"/>
    <lineage>
        <taxon>Bacteria</taxon>
        <taxon>Pseudomonadati</taxon>
        <taxon>Pseudomonadota</taxon>
        <taxon>Gammaproteobacteria</taxon>
        <taxon>Oceanospirillales</taxon>
        <taxon>Endozoicomonadaceae</taxon>
        <taxon>Endozoicomonas</taxon>
    </lineage>
</organism>
<reference evidence="2 3" key="1">
    <citation type="submission" date="2022-10" db="EMBL/GenBank/DDBJ databases">
        <title>High-quality genome sequences of two octocoral-associated bacteria, Endozoicomonas euniceicola EF212 and Endozoicomonas gorgoniicola PS125.</title>
        <authorList>
            <person name="Chiou Y.-J."/>
            <person name="Chen Y.-H."/>
        </authorList>
    </citation>
    <scope>NUCLEOTIDE SEQUENCE [LARGE SCALE GENOMIC DNA]</scope>
    <source>
        <strain evidence="2 3">PS125</strain>
    </source>
</reference>
<evidence type="ECO:0000256" key="1">
    <source>
        <dbReference type="SAM" id="Phobius"/>
    </source>
</evidence>
<accession>A0ABT3MX09</accession>
<name>A0ABT3MX09_9GAMM</name>
<proteinExistence type="predicted"/>
<keyword evidence="1" id="KW-0472">Membrane</keyword>
<protein>
    <submittedName>
        <fullName evidence="2">Uncharacterized protein</fullName>
    </submittedName>
</protein>
<keyword evidence="3" id="KW-1185">Reference proteome</keyword>
<dbReference type="RefSeq" id="WP_262563647.1">
    <property type="nucleotide sequence ID" value="NZ_JAPFCC010000001.1"/>
</dbReference>
<keyword evidence="1" id="KW-1133">Transmembrane helix</keyword>
<dbReference type="Proteomes" id="UP001209854">
    <property type="component" value="Unassembled WGS sequence"/>
</dbReference>
<dbReference type="EMBL" id="JAPFCC010000001">
    <property type="protein sequence ID" value="MCW7553908.1"/>
    <property type="molecule type" value="Genomic_DNA"/>
</dbReference>
<evidence type="ECO:0000313" key="2">
    <source>
        <dbReference type="EMBL" id="MCW7553908.1"/>
    </source>
</evidence>
<comment type="caution">
    <text evidence="2">The sequence shown here is derived from an EMBL/GenBank/DDBJ whole genome shotgun (WGS) entry which is preliminary data.</text>
</comment>
<feature type="transmembrane region" description="Helical" evidence="1">
    <location>
        <begin position="6"/>
        <end position="26"/>
    </location>
</feature>